<proteinExistence type="predicted"/>
<dbReference type="InterPro" id="IPR036641">
    <property type="entry name" value="HPT_dom_sf"/>
</dbReference>
<dbReference type="CDD" id="cd00088">
    <property type="entry name" value="HPT"/>
    <property type="match status" value="1"/>
</dbReference>
<dbReference type="OrthoDB" id="8481159at2"/>
<dbReference type="RefSeq" id="WP_091585641.1">
    <property type="nucleotide sequence ID" value="NZ_FMXM01000027.1"/>
</dbReference>
<dbReference type="GO" id="GO:0000160">
    <property type="term" value="P:phosphorelay signal transduction system"/>
    <property type="evidence" value="ECO:0007669"/>
    <property type="project" value="UniProtKB-KW"/>
</dbReference>
<feature type="domain" description="HPt" evidence="4">
    <location>
        <begin position="18"/>
        <end position="111"/>
    </location>
</feature>
<dbReference type="Proteomes" id="UP000198588">
    <property type="component" value="Unassembled WGS sequence"/>
</dbReference>
<evidence type="ECO:0000256" key="2">
    <source>
        <dbReference type="PROSITE-ProRule" id="PRU00110"/>
    </source>
</evidence>
<dbReference type="PROSITE" id="PS50894">
    <property type="entry name" value="HPT"/>
    <property type="match status" value="1"/>
</dbReference>
<keyword evidence="2" id="KW-0597">Phosphoprotein</keyword>
<gene>
    <name evidence="5" type="ORF">SAMN02927914_05955</name>
</gene>
<dbReference type="STRING" id="1165689.SAMN02927914_05955"/>
<name>A0A1G5ZST9_9HYPH</name>
<evidence type="ECO:0000313" key="5">
    <source>
        <dbReference type="EMBL" id="SDA97715.1"/>
    </source>
</evidence>
<accession>A0A1G5ZST9</accession>
<evidence type="ECO:0000313" key="6">
    <source>
        <dbReference type="Proteomes" id="UP000198588"/>
    </source>
</evidence>
<dbReference type="GO" id="GO:0004672">
    <property type="term" value="F:protein kinase activity"/>
    <property type="evidence" value="ECO:0007669"/>
    <property type="project" value="UniProtKB-ARBA"/>
</dbReference>
<protein>
    <submittedName>
        <fullName evidence="5">Hpt domain-containing protein</fullName>
    </submittedName>
</protein>
<feature type="region of interest" description="Disordered" evidence="3">
    <location>
        <begin position="111"/>
        <end position="131"/>
    </location>
</feature>
<dbReference type="EMBL" id="FMXM01000027">
    <property type="protein sequence ID" value="SDA97715.1"/>
    <property type="molecule type" value="Genomic_DNA"/>
</dbReference>
<feature type="modified residue" description="Phosphohistidine" evidence="2">
    <location>
        <position position="57"/>
    </location>
</feature>
<dbReference type="AlphaFoldDB" id="A0A1G5ZST9"/>
<evidence type="ECO:0000256" key="3">
    <source>
        <dbReference type="SAM" id="MobiDB-lite"/>
    </source>
</evidence>
<sequence>MAVAQEALDKLLDLIGGDQNSLAELIESFLDESPLLVEQMRRAAESGDRSGLGRAAHTLKSSARDFGANELSALCAAMEKSCRDGLPSEAVMEVELIAGASDTAKKDLSSRLADLKRGGQSNEHSIGNSTT</sequence>
<feature type="compositionally biased region" description="Polar residues" evidence="3">
    <location>
        <begin position="119"/>
        <end position="131"/>
    </location>
</feature>
<evidence type="ECO:0000256" key="1">
    <source>
        <dbReference type="ARBA" id="ARBA00023012"/>
    </source>
</evidence>
<dbReference type="SMART" id="SM00073">
    <property type="entry name" value="HPT"/>
    <property type="match status" value="1"/>
</dbReference>
<dbReference type="Gene3D" id="1.20.120.160">
    <property type="entry name" value="HPT domain"/>
    <property type="match status" value="1"/>
</dbReference>
<organism evidence="5 6">
    <name type="scientific">Mesorhizobium qingshengii</name>
    <dbReference type="NCBI Taxonomy" id="1165689"/>
    <lineage>
        <taxon>Bacteria</taxon>
        <taxon>Pseudomonadati</taxon>
        <taxon>Pseudomonadota</taxon>
        <taxon>Alphaproteobacteria</taxon>
        <taxon>Hyphomicrobiales</taxon>
        <taxon>Phyllobacteriaceae</taxon>
        <taxon>Mesorhizobium</taxon>
    </lineage>
</organism>
<reference evidence="5 6" key="1">
    <citation type="submission" date="2016-10" db="EMBL/GenBank/DDBJ databases">
        <authorList>
            <person name="de Groot N.N."/>
        </authorList>
    </citation>
    <scope>NUCLEOTIDE SEQUENCE [LARGE SCALE GENOMIC DNA]</scope>
    <source>
        <strain evidence="5 6">CGMCC 1.12097</strain>
    </source>
</reference>
<dbReference type="Pfam" id="PF01627">
    <property type="entry name" value="Hpt"/>
    <property type="match status" value="1"/>
</dbReference>
<dbReference type="SUPFAM" id="SSF47226">
    <property type="entry name" value="Histidine-containing phosphotransfer domain, HPT domain"/>
    <property type="match status" value="1"/>
</dbReference>
<keyword evidence="1" id="KW-0902">Two-component regulatory system</keyword>
<evidence type="ECO:0000259" key="4">
    <source>
        <dbReference type="PROSITE" id="PS50894"/>
    </source>
</evidence>
<dbReference type="InterPro" id="IPR008207">
    <property type="entry name" value="Sig_transdc_His_kin_Hpt_dom"/>
</dbReference>